<dbReference type="SMART" id="SM00470">
    <property type="entry name" value="ParB"/>
    <property type="match status" value="1"/>
</dbReference>
<protein>
    <submittedName>
        <fullName evidence="2">ParB N-terminal domain-containing protein</fullName>
    </submittedName>
</protein>
<name>A0ABR8HN48_NOSPU</name>
<evidence type="ECO:0000259" key="1">
    <source>
        <dbReference type="SMART" id="SM00470"/>
    </source>
</evidence>
<proteinExistence type="predicted"/>
<dbReference type="Gene3D" id="1.10.10.2830">
    <property type="match status" value="1"/>
</dbReference>
<dbReference type="SUPFAM" id="SSF110849">
    <property type="entry name" value="ParB/Sulfiredoxin"/>
    <property type="match status" value="1"/>
</dbReference>
<dbReference type="Pfam" id="PF02195">
    <property type="entry name" value="ParB_N"/>
    <property type="match status" value="1"/>
</dbReference>
<gene>
    <name evidence="2" type="ORF">H6G94_35835</name>
</gene>
<evidence type="ECO:0000313" key="3">
    <source>
        <dbReference type="Proteomes" id="UP000606396"/>
    </source>
</evidence>
<dbReference type="Pfam" id="PF17762">
    <property type="entry name" value="HTH_ParB"/>
    <property type="match status" value="1"/>
</dbReference>
<dbReference type="Proteomes" id="UP000606396">
    <property type="component" value="Unassembled WGS sequence"/>
</dbReference>
<dbReference type="PANTHER" id="PTHR33375">
    <property type="entry name" value="CHROMOSOME-PARTITIONING PROTEIN PARB-RELATED"/>
    <property type="match status" value="1"/>
</dbReference>
<dbReference type="InterPro" id="IPR041468">
    <property type="entry name" value="HTH_ParB/Spo0J"/>
</dbReference>
<feature type="domain" description="ParB-like N-terminal" evidence="1">
    <location>
        <begin position="46"/>
        <end position="146"/>
    </location>
</feature>
<reference evidence="2 3" key="1">
    <citation type="journal article" date="2020" name="ISME J.">
        <title>Comparative genomics reveals insights into cyanobacterial evolution and habitat adaptation.</title>
        <authorList>
            <person name="Chen M.Y."/>
            <person name="Teng W.K."/>
            <person name="Zhao L."/>
            <person name="Hu C.X."/>
            <person name="Zhou Y.K."/>
            <person name="Han B.P."/>
            <person name="Song L.R."/>
            <person name="Shu W.S."/>
        </authorList>
    </citation>
    <scope>NUCLEOTIDE SEQUENCE [LARGE SCALE GENOMIC DNA]</scope>
    <source>
        <strain evidence="2 3">FACHB-252</strain>
    </source>
</reference>
<dbReference type="SUPFAM" id="SSF109709">
    <property type="entry name" value="KorB DNA-binding domain-like"/>
    <property type="match status" value="1"/>
</dbReference>
<comment type="caution">
    <text evidence="2">The sequence shown here is derived from an EMBL/GenBank/DDBJ whole genome shotgun (WGS) entry which is preliminary data.</text>
</comment>
<dbReference type="InterPro" id="IPR050336">
    <property type="entry name" value="Chromosome_partition/occlusion"/>
</dbReference>
<dbReference type="InterPro" id="IPR003115">
    <property type="entry name" value="ParB_N"/>
</dbReference>
<dbReference type="RefSeq" id="WP_190952953.1">
    <property type="nucleotide sequence ID" value="NZ_JACJTC010000060.1"/>
</dbReference>
<keyword evidence="3" id="KW-1185">Reference proteome</keyword>
<sequence>MGRLESTSKATTNQRIANLKQILNFTPGLEENEVNQGESTQDSSVVWVKRSQIHLTFSFVPDGQPVRYYYDPEELEAWALNDLKPNGILSPLWVRPLKNGNPDEYELVAGKRRYHGSEFAQIDPLPVRIFNWNDLEAFKASLAENKNRRDFSALEDLDAILKLLAISIEGTVEEAVSLLYQMDNLKRRSGIERVLAHPQYEIIQAIFDFFGGISWESFVKSRLPLLKKPQEILQAVRQGKIEYTKGLEIAKIKEPKIRQKLLEKAIVNKLPLAEIKKLTQSHKPSSQNSIQSRFDLTYKEFRKSLKKIENNPEQLQKAQNLLFQIEEFVKNN</sequence>
<dbReference type="InterPro" id="IPR036086">
    <property type="entry name" value="ParB/Sulfiredoxin_sf"/>
</dbReference>
<organism evidence="2 3">
    <name type="scientific">Nostoc punctiforme FACHB-252</name>
    <dbReference type="NCBI Taxonomy" id="1357509"/>
    <lineage>
        <taxon>Bacteria</taxon>
        <taxon>Bacillati</taxon>
        <taxon>Cyanobacteriota</taxon>
        <taxon>Cyanophyceae</taxon>
        <taxon>Nostocales</taxon>
        <taxon>Nostocaceae</taxon>
        <taxon>Nostoc</taxon>
    </lineage>
</organism>
<evidence type="ECO:0000313" key="2">
    <source>
        <dbReference type="EMBL" id="MBD2616528.1"/>
    </source>
</evidence>
<accession>A0ABR8HN48</accession>
<dbReference type="PANTHER" id="PTHR33375:SF7">
    <property type="entry name" value="CHROMOSOME 2-PARTITIONING PROTEIN PARB-RELATED"/>
    <property type="match status" value="1"/>
</dbReference>
<dbReference type="EMBL" id="JACJTC010000060">
    <property type="protein sequence ID" value="MBD2616528.1"/>
    <property type="molecule type" value="Genomic_DNA"/>
</dbReference>